<dbReference type="PANTHER" id="PTHR11764:SF58">
    <property type="entry name" value="BETA-AMYRIN SYNTHASE-RELATED"/>
    <property type="match status" value="1"/>
</dbReference>
<proteinExistence type="predicted"/>
<dbReference type="PANTHER" id="PTHR11764">
    <property type="entry name" value="TERPENE CYCLASE/MUTASE FAMILY MEMBER"/>
    <property type="match status" value="1"/>
</dbReference>
<gene>
    <name evidence="2" type="ORF">RJ641_023260</name>
</gene>
<dbReference type="InterPro" id="IPR008930">
    <property type="entry name" value="Terpenoid_cyclase/PrenylTrfase"/>
</dbReference>
<dbReference type="Proteomes" id="UP001370490">
    <property type="component" value="Unassembled WGS sequence"/>
</dbReference>
<comment type="caution">
    <text evidence="2">The sequence shown here is derived from an EMBL/GenBank/DDBJ whole genome shotgun (WGS) entry which is preliminary data.</text>
</comment>
<dbReference type="GO" id="GO:0005811">
    <property type="term" value="C:lipid droplet"/>
    <property type="evidence" value="ECO:0007669"/>
    <property type="project" value="InterPro"/>
</dbReference>
<name>A0AAN8UIM8_9MAGN</name>
<dbReference type="SUPFAM" id="SSF48239">
    <property type="entry name" value="Terpenoid cyclases/Protein prenyltransferases"/>
    <property type="match status" value="1"/>
</dbReference>
<organism evidence="2 3">
    <name type="scientific">Dillenia turbinata</name>
    <dbReference type="NCBI Taxonomy" id="194707"/>
    <lineage>
        <taxon>Eukaryota</taxon>
        <taxon>Viridiplantae</taxon>
        <taxon>Streptophyta</taxon>
        <taxon>Embryophyta</taxon>
        <taxon>Tracheophyta</taxon>
        <taxon>Spermatophyta</taxon>
        <taxon>Magnoliopsida</taxon>
        <taxon>eudicotyledons</taxon>
        <taxon>Gunneridae</taxon>
        <taxon>Pentapetalae</taxon>
        <taxon>Dilleniales</taxon>
        <taxon>Dilleniaceae</taxon>
        <taxon>Dillenia</taxon>
    </lineage>
</organism>
<protein>
    <recommendedName>
        <fullName evidence="4">Beta-amyrin synthase</fullName>
    </recommendedName>
</protein>
<keyword evidence="3" id="KW-1185">Reference proteome</keyword>
<dbReference type="InterPro" id="IPR018333">
    <property type="entry name" value="Squalene_cyclase"/>
</dbReference>
<keyword evidence="1" id="KW-0413">Isomerase</keyword>
<sequence length="122" mass="14427">MWKLKIAEGGNDPYIFSTNNFVGRQIWEFDPEAGTPEERAEVENARQQFYNNRYHVKPSGDLLWRMQVFIHKLVSSLGQMIFEKKNTNRPTHILKDLLLTKGFAIRDFGANGQFNEHRFLYY</sequence>
<evidence type="ECO:0000313" key="2">
    <source>
        <dbReference type="EMBL" id="KAK6911167.1"/>
    </source>
</evidence>
<accession>A0AAN8UIM8</accession>
<dbReference type="EMBL" id="JBAMMX010000028">
    <property type="protein sequence ID" value="KAK6911167.1"/>
    <property type="molecule type" value="Genomic_DNA"/>
</dbReference>
<dbReference type="GO" id="GO:0042300">
    <property type="term" value="F:beta-amyrin synthase activity"/>
    <property type="evidence" value="ECO:0007669"/>
    <property type="project" value="TreeGrafter"/>
</dbReference>
<dbReference type="GO" id="GO:0016104">
    <property type="term" value="P:triterpenoid biosynthetic process"/>
    <property type="evidence" value="ECO:0007669"/>
    <property type="project" value="InterPro"/>
</dbReference>
<evidence type="ECO:0000313" key="3">
    <source>
        <dbReference type="Proteomes" id="UP001370490"/>
    </source>
</evidence>
<reference evidence="2 3" key="1">
    <citation type="submission" date="2023-12" db="EMBL/GenBank/DDBJ databases">
        <title>A high-quality genome assembly for Dillenia turbinata (Dilleniales).</title>
        <authorList>
            <person name="Chanderbali A."/>
        </authorList>
    </citation>
    <scope>NUCLEOTIDE SEQUENCE [LARGE SCALE GENOMIC DNA]</scope>
    <source>
        <strain evidence="2">LSX21</strain>
        <tissue evidence="2">Leaf</tissue>
    </source>
</reference>
<evidence type="ECO:0008006" key="4">
    <source>
        <dbReference type="Google" id="ProtNLM"/>
    </source>
</evidence>
<dbReference type="AlphaFoldDB" id="A0AAN8UIM8"/>
<evidence type="ECO:0000256" key="1">
    <source>
        <dbReference type="ARBA" id="ARBA00023235"/>
    </source>
</evidence>